<dbReference type="SUPFAM" id="SSF47353">
    <property type="entry name" value="Retrovirus capsid dimerization domain-like"/>
    <property type="match status" value="1"/>
</dbReference>
<evidence type="ECO:0000256" key="3">
    <source>
        <dbReference type="ARBA" id="ARBA00022553"/>
    </source>
</evidence>
<dbReference type="RefSeq" id="XP_026548821.1">
    <property type="nucleotide sequence ID" value="XM_026693036.1"/>
</dbReference>
<name>A0A6J1W0M3_9SAUR</name>
<organism evidence="17 18">
    <name type="scientific">Notechis scutatus</name>
    <name type="common">mainland tiger snake</name>
    <dbReference type="NCBI Taxonomy" id="8663"/>
    <lineage>
        <taxon>Eukaryota</taxon>
        <taxon>Metazoa</taxon>
        <taxon>Chordata</taxon>
        <taxon>Craniata</taxon>
        <taxon>Vertebrata</taxon>
        <taxon>Euteleostomi</taxon>
        <taxon>Lepidosauria</taxon>
        <taxon>Squamata</taxon>
        <taxon>Bifurcata</taxon>
        <taxon>Unidentata</taxon>
        <taxon>Episquamata</taxon>
        <taxon>Toxicofera</taxon>
        <taxon>Serpentes</taxon>
        <taxon>Colubroidea</taxon>
        <taxon>Elapidae</taxon>
        <taxon>Hydrophiinae</taxon>
        <taxon>Notechis</taxon>
    </lineage>
</organism>
<evidence type="ECO:0000256" key="4">
    <source>
        <dbReference type="ARBA" id="ARBA00022723"/>
    </source>
</evidence>
<dbReference type="Pfam" id="PF02023">
    <property type="entry name" value="SCAN"/>
    <property type="match status" value="1"/>
</dbReference>
<feature type="region of interest" description="Disordered" evidence="13">
    <location>
        <begin position="35"/>
        <end position="66"/>
    </location>
</feature>
<dbReference type="GO" id="GO:0000981">
    <property type="term" value="F:DNA-binding transcription factor activity, RNA polymerase II-specific"/>
    <property type="evidence" value="ECO:0007669"/>
    <property type="project" value="TreeGrafter"/>
</dbReference>
<dbReference type="FunFam" id="3.30.160.60:FF:000688">
    <property type="entry name" value="zinc finger protein 197 isoform X1"/>
    <property type="match status" value="1"/>
</dbReference>
<dbReference type="FunFam" id="3.30.160.60:FF:002343">
    <property type="entry name" value="Zinc finger protein 33A"/>
    <property type="match status" value="1"/>
</dbReference>
<evidence type="ECO:0000256" key="6">
    <source>
        <dbReference type="ARBA" id="ARBA00022771"/>
    </source>
</evidence>
<keyword evidence="10" id="KW-0804">Transcription</keyword>
<dbReference type="PROSITE" id="PS50157">
    <property type="entry name" value="ZINC_FINGER_C2H2_2"/>
    <property type="match status" value="4"/>
</dbReference>
<sequence>RSDPGRRFFSPSQIRNLGALGILCKPGFPLWGKEGSGRSGRDLSCFPRNGPVKEEAPGDHHPESQEPFGVALLMRGRMETPPLAKEGSGKGPMVLQPGSCGESWTRTEQKVLQEGTILPSEVPPWSSIQYREAEGPRELCSRLHDLCRRWLNPGKHSKAQMLDLVVLERLLALLPPEMEGWVQECGAESSSQAVALAEGFLLSQAEEQKEQLQWQCCTVEIRDPEGKKNPSNPPQELFFRRIPWENPCQDTSGEKQRMKLSGFYDGDQTAVEAPNQEGLVSFEEVAVYFSKEEWSQLDPDQKALHSEVMLENYRNVVSLGYNGQENQNSCELFQVISAKDGREKFGIRMEFESHERNQSKNWTQESSSSTDTPMQDFLAQEEKIRKKYTGKSVKLFKGKVQVNENYLTQNKGEDAIRRHNGQNYNGTFILSLGNNFLTAQKEIDTKEKPYKCLECGKYFRTSRKLTSHERIHTGEKPFKCMECGKTFTRRSNLISHKMIHTGEKPYKCKECGKMFTQSRDLKIHKRIHSGERPYKCIECGKTFANNSNLRR</sequence>
<dbReference type="CDD" id="cd07765">
    <property type="entry name" value="KRAB_A-box"/>
    <property type="match status" value="1"/>
</dbReference>
<dbReference type="InterPro" id="IPR013087">
    <property type="entry name" value="Znf_C2H2_type"/>
</dbReference>
<gene>
    <name evidence="18" type="primary">LOC113430604</name>
</gene>
<feature type="non-terminal residue" evidence="18">
    <location>
        <position position="1"/>
    </location>
</feature>
<dbReference type="SUPFAM" id="SSF109640">
    <property type="entry name" value="KRAB domain (Kruppel-associated box)"/>
    <property type="match status" value="1"/>
</dbReference>
<dbReference type="Proteomes" id="UP000504612">
    <property type="component" value="Unplaced"/>
</dbReference>
<dbReference type="PROSITE" id="PS50805">
    <property type="entry name" value="KRAB"/>
    <property type="match status" value="1"/>
</dbReference>
<keyword evidence="5" id="KW-0677">Repeat</keyword>
<feature type="domain" description="SCAN box" evidence="15">
    <location>
        <begin position="128"/>
        <end position="200"/>
    </location>
</feature>
<evidence type="ECO:0000259" key="16">
    <source>
        <dbReference type="PROSITE" id="PS50805"/>
    </source>
</evidence>
<feature type="non-terminal residue" evidence="18">
    <location>
        <position position="551"/>
    </location>
</feature>
<evidence type="ECO:0000313" key="18">
    <source>
        <dbReference type="RefSeq" id="XP_026548821.1"/>
    </source>
</evidence>
<dbReference type="FunFam" id="3.30.160.60:FF:002090">
    <property type="entry name" value="Zinc finger protein 473"/>
    <property type="match status" value="1"/>
</dbReference>
<evidence type="ECO:0000256" key="1">
    <source>
        <dbReference type="ARBA" id="ARBA00004123"/>
    </source>
</evidence>
<accession>A0A6J1W0M3</accession>
<evidence type="ECO:0000256" key="8">
    <source>
        <dbReference type="ARBA" id="ARBA00023015"/>
    </source>
</evidence>
<dbReference type="SMART" id="SM00355">
    <property type="entry name" value="ZnF_C2H2"/>
    <property type="match status" value="3"/>
</dbReference>
<dbReference type="SMART" id="SM00431">
    <property type="entry name" value="SCAN"/>
    <property type="match status" value="1"/>
</dbReference>
<keyword evidence="8" id="KW-0805">Transcription regulation</keyword>
<comment type="subcellular location">
    <subcellularLocation>
        <location evidence="1">Nucleus</location>
    </subcellularLocation>
</comment>
<evidence type="ECO:0000256" key="12">
    <source>
        <dbReference type="PROSITE-ProRule" id="PRU00042"/>
    </source>
</evidence>
<dbReference type="InterPro" id="IPR036051">
    <property type="entry name" value="KRAB_dom_sf"/>
</dbReference>
<evidence type="ECO:0000256" key="2">
    <source>
        <dbReference type="ARBA" id="ARBA00006991"/>
    </source>
</evidence>
<dbReference type="SUPFAM" id="SSF57667">
    <property type="entry name" value="beta-beta-alpha zinc fingers"/>
    <property type="match status" value="2"/>
</dbReference>
<dbReference type="FunFam" id="3.30.160.60:FF:001747">
    <property type="match status" value="1"/>
</dbReference>
<dbReference type="PANTHER" id="PTHR23235:SF178">
    <property type="entry name" value="C2H2-TYPE DOMAIN-CONTAINING PROTEIN-RELATED"/>
    <property type="match status" value="1"/>
</dbReference>
<dbReference type="CDD" id="cd07936">
    <property type="entry name" value="SCAN"/>
    <property type="match status" value="1"/>
</dbReference>
<dbReference type="PANTHER" id="PTHR23235">
    <property type="entry name" value="KRUEPPEL-LIKE TRANSCRIPTION FACTOR"/>
    <property type="match status" value="1"/>
</dbReference>
<dbReference type="SMART" id="SM00349">
    <property type="entry name" value="KRAB"/>
    <property type="match status" value="1"/>
</dbReference>
<keyword evidence="7" id="KW-0862">Zinc</keyword>
<evidence type="ECO:0000256" key="5">
    <source>
        <dbReference type="ARBA" id="ARBA00022737"/>
    </source>
</evidence>
<evidence type="ECO:0000256" key="13">
    <source>
        <dbReference type="SAM" id="MobiDB-lite"/>
    </source>
</evidence>
<dbReference type="GeneID" id="113430604"/>
<feature type="compositionally biased region" description="Basic and acidic residues" evidence="13">
    <location>
        <begin position="51"/>
        <end position="64"/>
    </location>
</feature>
<protein>
    <submittedName>
        <fullName evidence="18">Zinc finger protein with KRAB and SCAN domains 7-like</fullName>
    </submittedName>
</protein>
<feature type="domain" description="C2H2-type" evidence="14">
    <location>
        <begin position="534"/>
        <end position="551"/>
    </location>
</feature>
<feature type="domain" description="C2H2-type" evidence="14">
    <location>
        <begin position="478"/>
        <end position="505"/>
    </location>
</feature>
<dbReference type="GO" id="GO:0000978">
    <property type="term" value="F:RNA polymerase II cis-regulatory region sequence-specific DNA binding"/>
    <property type="evidence" value="ECO:0007669"/>
    <property type="project" value="TreeGrafter"/>
</dbReference>
<dbReference type="AlphaFoldDB" id="A0A6J1W0M3"/>
<dbReference type="Gene3D" id="6.10.140.140">
    <property type="match status" value="1"/>
</dbReference>
<keyword evidence="9" id="KW-0238">DNA-binding</keyword>
<keyword evidence="3" id="KW-0597">Phosphoprotein</keyword>
<dbReference type="InterPro" id="IPR001909">
    <property type="entry name" value="KRAB"/>
</dbReference>
<proteinExistence type="inferred from homology"/>
<dbReference type="Gene3D" id="1.10.4020.10">
    <property type="entry name" value="DNA breaking-rejoining enzymes"/>
    <property type="match status" value="1"/>
</dbReference>
<evidence type="ECO:0000256" key="10">
    <source>
        <dbReference type="ARBA" id="ARBA00023163"/>
    </source>
</evidence>
<reference evidence="18" key="1">
    <citation type="submission" date="2025-08" db="UniProtKB">
        <authorList>
            <consortium name="RefSeq"/>
        </authorList>
    </citation>
    <scope>IDENTIFICATION</scope>
</reference>
<evidence type="ECO:0000259" key="15">
    <source>
        <dbReference type="PROSITE" id="PS50804"/>
    </source>
</evidence>
<dbReference type="PROSITE" id="PS00028">
    <property type="entry name" value="ZINC_FINGER_C2H2_1"/>
    <property type="match status" value="3"/>
</dbReference>
<evidence type="ECO:0000256" key="11">
    <source>
        <dbReference type="ARBA" id="ARBA00023242"/>
    </source>
</evidence>
<dbReference type="Gene3D" id="3.30.160.60">
    <property type="entry name" value="Classic Zinc Finger"/>
    <property type="match status" value="4"/>
</dbReference>
<dbReference type="InterPro" id="IPR038269">
    <property type="entry name" value="SCAN_sf"/>
</dbReference>
<evidence type="ECO:0000256" key="9">
    <source>
        <dbReference type="ARBA" id="ARBA00023125"/>
    </source>
</evidence>
<comment type="similarity">
    <text evidence="2">Belongs to the krueppel C2H2-type zinc-finger protein family.</text>
</comment>
<evidence type="ECO:0000313" key="17">
    <source>
        <dbReference type="Proteomes" id="UP000504612"/>
    </source>
</evidence>
<dbReference type="GO" id="GO:0008270">
    <property type="term" value="F:zinc ion binding"/>
    <property type="evidence" value="ECO:0007669"/>
    <property type="project" value="UniProtKB-KW"/>
</dbReference>
<dbReference type="InterPro" id="IPR036236">
    <property type="entry name" value="Znf_C2H2_sf"/>
</dbReference>
<dbReference type="InterPro" id="IPR003309">
    <property type="entry name" value="SCAN_dom"/>
</dbReference>
<dbReference type="PROSITE" id="PS50804">
    <property type="entry name" value="SCAN_BOX"/>
    <property type="match status" value="1"/>
</dbReference>
<keyword evidence="6 12" id="KW-0863">Zinc-finger</keyword>
<feature type="domain" description="C2H2-type" evidence="14">
    <location>
        <begin position="450"/>
        <end position="477"/>
    </location>
</feature>
<keyword evidence="4" id="KW-0479">Metal-binding</keyword>
<keyword evidence="17" id="KW-1185">Reference proteome</keyword>
<dbReference type="GO" id="GO:0005634">
    <property type="term" value="C:nucleus"/>
    <property type="evidence" value="ECO:0007669"/>
    <property type="project" value="UniProtKB-SubCell"/>
</dbReference>
<keyword evidence="11" id="KW-0539">Nucleus</keyword>
<dbReference type="KEGG" id="nss:113430604"/>
<feature type="domain" description="C2H2-type" evidence="14">
    <location>
        <begin position="506"/>
        <end position="533"/>
    </location>
</feature>
<evidence type="ECO:0000259" key="14">
    <source>
        <dbReference type="PROSITE" id="PS50157"/>
    </source>
</evidence>
<dbReference type="Pfam" id="PF01352">
    <property type="entry name" value="KRAB"/>
    <property type="match status" value="1"/>
</dbReference>
<feature type="domain" description="KRAB" evidence="16">
    <location>
        <begin position="280"/>
        <end position="357"/>
    </location>
</feature>
<evidence type="ECO:0000256" key="7">
    <source>
        <dbReference type="ARBA" id="ARBA00022833"/>
    </source>
</evidence>
<dbReference type="Pfam" id="PF00096">
    <property type="entry name" value="zf-C2H2"/>
    <property type="match status" value="3"/>
</dbReference>